<protein>
    <submittedName>
        <fullName evidence="1">Uncharacterized protein</fullName>
    </submittedName>
</protein>
<reference evidence="1" key="1">
    <citation type="submission" date="2011-02" db="EMBL/GenBank/DDBJ databases">
        <title>Construction and analysis of full-length cDNA library of Cryptosporidium parvum.</title>
        <authorList>
            <person name="Yamagishi J."/>
            <person name="Wakaguri H."/>
            <person name="Sugano S."/>
            <person name="Kawano S."/>
            <person name="Fujisaki K."/>
            <person name="Sugimoto C."/>
            <person name="Watanabe J."/>
            <person name="Suzuki Y."/>
            <person name="Kimata I."/>
            <person name="Xuan X."/>
        </authorList>
    </citation>
    <scope>NUCLEOTIDE SEQUENCE</scope>
    <source>
        <strain evidence="1">HNJ-1</strain>
    </source>
</reference>
<dbReference type="AlphaFoldDB" id="F0X5Q6"/>
<accession>F0X5Q6</accession>
<organism evidence="1">
    <name type="scientific">Cryptosporidium parvum</name>
    <dbReference type="NCBI Taxonomy" id="5807"/>
    <lineage>
        <taxon>Eukaryota</taxon>
        <taxon>Sar</taxon>
        <taxon>Alveolata</taxon>
        <taxon>Apicomplexa</taxon>
        <taxon>Conoidasida</taxon>
        <taxon>Coccidia</taxon>
        <taxon>Eucoccidiorida</taxon>
        <taxon>Eimeriorina</taxon>
        <taxon>Cryptosporidiidae</taxon>
        <taxon>Cryptosporidium</taxon>
    </lineage>
</organism>
<dbReference type="EMBL" id="FX115824">
    <property type="protein sequence ID" value="BAJ77927.1"/>
    <property type="molecule type" value="mRNA"/>
</dbReference>
<proteinExistence type="evidence at transcript level"/>
<evidence type="ECO:0000313" key="1">
    <source>
        <dbReference type="EMBL" id="BAJ77927.1"/>
    </source>
</evidence>
<name>F0X5Q6_CRYPV</name>
<sequence length="72" mass="8771">MKEFKSFYDLYHNFIELKDPPFEIGLYSILYRIFFHKGGERRKKKRKKIDRPSITIITITKACFILEGRKKE</sequence>